<reference evidence="3 4" key="1">
    <citation type="submission" date="2015-11" db="EMBL/GenBank/DDBJ databases">
        <title>Genomic analysis of 38 Legionella species identifies large and diverse effector repertoires.</title>
        <authorList>
            <person name="Burstein D."/>
            <person name="Amaro F."/>
            <person name="Zusman T."/>
            <person name="Lifshitz Z."/>
            <person name="Cohen O."/>
            <person name="Gilbert J.A."/>
            <person name="Pupko T."/>
            <person name="Shuman H.A."/>
            <person name="Segal G."/>
        </authorList>
    </citation>
    <scope>NUCLEOTIDE SEQUENCE [LARGE SCALE GENOMIC DNA]</scope>
    <source>
        <strain evidence="3 4">JA-26-G1-E2</strain>
    </source>
</reference>
<dbReference type="OrthoDB" id="5654436at2"/>
<dbReference type="STRING" id="455.Ljam_0364"/>
<comment type="caution">
    <text evidence="3">The sequence shown here is derived from an EMBL/GenBank/DDBJ whole genome shotgun (WGS) entry which is preliminary data.</text>
</comment>
<dbReference type="RefSeq" id="WP_058448434.1">
    <property type="nucleotide sequence ID" value="NZ_CAAAJF010000003.1"/>
</dbReference>
<dbReference type="AlphaFoldDB" id="A0A0W0UWA5"/>
<evidence type="ECO:0000313" key="3">
    <source>
        <dbReference type="EMBL" id="KTD12148.1"/>
    </source>
</evidence>
<evidence type="ECO:0000256" key="1">
    <source>
        <dbReference type="ARBA" id="ARBA00004496"/>
    </source>
</evidence>
<protein>
    <submittedName>
        <fullName evidence="3">Uncharacterized protein</fullName>
    </submittedName>
</protein>
<dbReference type="InterPro" id="IPR044159">
    <property type="entry name" value="IQM"/>
</dbReference>
<dbReference type="Proteomes" id="UP000054715">
    <property type="component" value="Unassembled WGS sequence"/>
</dbReference>
<dbReference type="EMBL" id="LNYG01000007">
    <property type="protein sequence ID" value="KTD12148.1"/>
    <property type="molecule type" value="Genomic_DNA"/>
</dbReference>
<sequence>MFDFIHLIKTKNFSAIIKPLHKPNNIQDDSPFELKDLEVKILRYNQEIASLNEKLSPPALSKTAAIVEIFQTFQRQQQYLLEIFKTSATLALLYKNQNGIHKELVNLKLAAGQQLKINRHFKRWAASVVPEQSLYSIPHVISRNVSESWPSKAKGYVEAADDDNTSEKDKGFVLRGEGVPLPPRLQREALDPKHRAWGTMYPAIRHALKPVHDAWVNGDKEEDLTVEVAFDEALQQKEKLFDPAMIKEHWEELAADDARWFNSFNYYLDATEALDYLVTTNEQKQLCWSDNKPVDTQKKEYIFVMDLEGNLFISPEGAYREGKRIGHSSFTQGNPVASAGSLVIENGEVTLITNLSGHYQPGGHSLYRVVAELNKRGVLGENCKIKVNRDDDFPYVKYGRSVAEFKEQYEKNIGKAHVPELNLSEKPNPQRLLNSLTKINRYLSKRAGETSSFLKFFGSYTGADYYGRRNSFRDLLDRMRSRESIDTIIQCIEEHLPYFSNGRRHDYADSLKELKAALIEYKKFDSSVFEVGLIQETLTSYQSLYDSMDKYTSAAFKFYRSGSSKHDESLAAMENEKIGYKFLRKEVRSGVKNEFAKDDLLVEQEYNNVANFN</sequence>
<name>A0A0W0UWA5_9GAMM</name>
<gene>
    <name evidence="3" type="ORF">Ljam_0364</name>
</gene>
<dbReference type="GO" id="GO:0005737">
    <property type="term" value="C:cytoplasm"/>
    <property type="evidence" value="ECO:0007669"/>
    <property type="project" value="UniProtKB-SubCell"/>
</dbReference>
<comment type="subcellular location">
    <subcellularLocation>
        <location evidence="1">Cytoplasm</location>
    </subcellularLocation>
</comment>
<organism evidence="3 4">
    <name type="scientific">Legionella jamestowniensis</name>
    <dbReference type="NCBI Taxonomy" id="455"/>
    <lineage>
        <taxon>Bacteria</taxon>
        <taxon>Pseudomonadati</taxon>
        <taxon>Pseudomonadota</taxon>
        <taxon>Gammaproteobacteria</taxon>
        <taxon>Legionellales</taxon>
        <taxon>Legionellaceae</taxon>
        <taxon>Legionella</taxon>
    </lineage>
</organism>
<keyword evidence="2" id="KW-0963">Cytoplasm</keyword>
<accession>A0A0W0UWA5</accession>
<proteinExistence type="predicted"/>
<dbReference type="PATRIC" id="fig|455.5.peg.385"/>
<dbReference type="PANTHER" id="PTHR31250">
    <property type="entry name" value="IQ DOMAIN-CONTAINING PROTEIN IQM3"/>
    <property type="match status" value="1"/>
</dbReference>
<evidence type="ECO:0000313" key="4">
    <source>
        <dbReference type="Proteomes" id="UP000054715"/>
    </source>
</evidence>
<evidence type="ECO:0000256" key="2">
    <source>
        <dbReference type="ARBA" id="ARBA00022490"/>
    </source>
</evidence>
<dbReference type="PANTHER" id="PTHR31250:SF27">
    <property type="entry name" value="IQ DOMAIN-CONTAINING PROTEIN IQM5"/>
    <property type="match status" value="1"/>
</dbReference>